<dbReference type="GO" id="GO:0005524">
    <property type="term" value="F:ATP binding"/>
    <property type="evidence" value="ECO:0007669"/>
    <property type="project" value="UniProtKB-KW"/>
</dbReference>
<evidence type="ECO:0000256" key="6">
    <source>
        <dbReference type="ARBA" id="ARBA00022703"/>
    </source>
</evidence>
<evidence type="ECO:0000313" key="17">
    <source>
        <dbReference type="EMBL" id="RWS23344.1"/>
    </source>
</evidence>
<dbReference type="PROSITE" id="PS50127">
    <property type="entry name" value="UBC_2"/>
    <property type="match status" value="1"/>
</dbReference>
<comment type="caution">
    <text evidence="17">The sequence shown here is derived from an EMBL/GenBank/DDBJ whole genome shotgun (WGS) entry which is preliminary data.</text>
</comment>
<dbReference type="GO" id="GO:0006915">
    <property type="term" value="P:apoptotic process"/>
    <property type="evidence" value="ECO:0007669"/>
    <property type="project" value="UniProtKB-KW"/>
</dbReference>
<feature type="domain" description="UBC core" evidence="16">
    <location>
        <begin position="1"/>
        <end position="95"/>
    </location>
</feature>
<dbReference type="Proteomes" id="UP000288716">
    <property type="component" value="Unassembled WGS sequence"/>
</dbReference>
<dbReference type="STRING" id="299467.A0A443S778"/>
<keyword evidence="4" id="KW-0963">Cytoplasm</keyword>
<keyword evidence="6" id="KW-0053">Apoptosis</keyword>
<evidence type="ECO:0000256" key="2">
    <source>
        <dbReference type="ARBA" id="ARBA00004496"/>
    </source>
</evidence>
<dbReference type="EC" id="2.3.2.23" evidence="3"/>
<accession>A0A443S778</accession>
<evidence type="ECO:0000256" key="5">
    <source>
        <dbReference type="ARBA" id="ARBA00022679"/>
    </source>
</evidence>
<dbReference type="PANTHER" id="PTHR46116:SF26">
    <property type="entry name" value="UBIQUITIN-CONJUGATING ENZYME E2 Z"/>
    <property type="match status" value="1"/>
</dbReference>
<evidence type="ECO:0000256" key="13">
    <source>
        <dbReference type="ARBA" id="ARBA00042316"/>
    </source>
</evidence>
<dbReference type="PANTHER" id="PTHR46116">
    <property type="entry name" value="(E3-INDEPENDENT) E2 UBIQUITIN-CONJUGATING ENZYME"/>
    <property type="match status" value="1"/>
</dbReference>
<keyword evidence="10" id="KW-0539">Nucleus</keyword>
<dbReference type="GO" id="GO:0061631">
    <property type="term" value="F:ubiquitin conjugating enzyme activity"/>
    <property type="evidence" value="ECO:0007669"/>
    <property type="project" value="UniProtKB-EC"/>
</dbReference>
<organism evidence="17 18">
    <name type="scientific">Leptotrombidium deliense</name>
    <dbReference type="NCBI Taxonomy" id="299467"/>
    <lineage>
        <taxon>Eukaryota</taxon>
        <taxon>Metazoa</taxon>
        <taxon>Ecdysozoa</taxon>
        <taxon>Arthropoda</taxon>
        <taxon>Chelicerata</taxon>
        <taxon>Arachnida</taxon>
        <taxon>Acari</taxon>
        <taxon>Acariformes</taxon>
        <taxon>Trombidiformes</taxon>
        <taxon>Prostigmata</taxon>
        <taxon>Anystina</taxon>
        <taxon>Parasitengona</taxon>
        <taxon>Trombiculoidea</taxon>
        <taxon>Trombiculidae</taxon>
        <taxon>Leptotrombidium</taxon>
    </lineage>
</organism>
<evidence type="ECO:0000256" key="4">
    <source>
        <dbReference type="ARBA" id="ARBA00022490"/>
    </source>
</evidence>
<evidence type="ECO:0000259" key="16">
    <source>
        <dbReference type="PROSITE" id="PS50127"/>
    </source>
</evidence>
<comment type="subcellular location">
    <subcellularLocation>
        <location evidence="2">Cytoplasm</location>
    </subcellularLocation>
    <subcellularLocation>
        <location evidence="1">Nucleus</location>
    </subcellularLocation>
</comment>
<keyword evidence="5" id="KW-0808">Transferase</keyword>
<dbReference type="VEuPathDB" id="VectorBase:LDEU008696"/>
<evidence type="ECO:0000256" key="10">
    <source>
        <dbReference type="ARBA" id="ARBA00023242"/>
    </source>
</evidence>
<sequence>PPKVKLMATANHTVRFNPNLYAVGHVCLSILNTWNGTPWSPALTVSTVLISIQSLMNEEPYHNEPGYEKNRRIDSSQEVKNYNDIIVHETLRVAVCGMLEGCYQDTSGLPIRLRQIMEQKFKDNYEKYAEIAKSKCSLNSNRMIDPFGSTKRGTFDFDAIMIKMKNIYDNLISINPEPMVVIPQPIVTNKGNNAPDYDDDFDFNYDSDSEIEQETE</sequence>
<keyword evidence="18" id="KW-1185">Reference proteome</keyword>
<evidence type="ECO:0000256" key="9">
    <source>
        <dbReference type="ARBA" id="ARBA00022840"/>
    </source>
</evidence>
<dbReference type="OrthoDB" id="47801at2759"/>
<dbReference type="InterPro" id="IPR016135">
    <property type="entry name" value="UBQ-conjugating_enzyme/RWD"/>
</dbReference>
<evidence type="ECO:0000313" key="18">
    <source>
        <dbReference type="Proteomes" id="UP000288716"/>
    </source>
</evidence>
<dbReference type="GO" id="GO:0043066">
    <property type="term" value="P:negative regulation of apoptotic process"/>
    <property type="evidence" value="ECO:0007669"/>
    <property type="project" value="TreeGrafter"/>
</dbReference>
<evidence type="ECO:0000256" key="3">
    <source>
        <dbReference type="ARBA" id="ARBA00012486"/>
    </source>
</evidence>
<dbReference type="EMBL" id="NCKV01006639">
    <property type="protein sequence ID" value="RWS23344.1"/>
    <property type="molecule type" value="Genomic_DNA"/>
</dbReference>
<feature type="non-terminal residue" evidence="17">
    <location>
        <position position="1"/>
    </location>
</feature>
<evidence type="ECO:0000256" key="12">
    <source>
        <dbReference type="ARBA" id="ARBA00041798"/>
    </source>
</evidence>
<dbReference type="GO" id="GO:0005737">
    <property type="term" value="C:cytoplasm"/>
    <property type="evidence" value="ECO:0007669"/>
    <property type="project" value="UniProtKB-SubCell"/>
</dbReference>
<proteinExistence type="predicted"/>
<keyword evidence="8" id="KW-0833">Ubl conjugation pathway</keyword>
<dbReference type="GO" id="GO:0005634">
    <property type="term" value="C:nucleus"/>
    <property type="evidence" value="ECO:0007669"/>
    <property type="project" value="UniProtKB-SubCell"/>
</dbReference>
<gene>
    <name evidence="17" type="ORF">B4U80_10819</name>
</gene>
<protein>
    <recommendedName>
        <fullName evidence="11">Ubiquitin-conjugating enzyme E2 Z</fullName>
        <ecNumber evidence="3">2.3.2.23</ecNumber>
    </recommendedName>
    <alternativeName>
        <fullName evidence="12">E2 ubiquitin-conjugating enzyme Z</fullName>
    </alternativeName>
    <alternativeName>
        <fullName evidence="14">Ubiquitin carrier protein Z</fullName>
    </alternativeName>
    <alternativeName>
        <fullName evidence="13">Ubiquitin-protein ligase Z</fullName>
    </alternativeName>
</protein>
<dbReference type="GO" id="GO:0004869">
    <property type="term" value="F:cysteine-type endopeptidase inhibitor activity"/>
    <property type="evidence" value="ECO:0007669"/>
    <property type="project" value="TreeGrafter"/>
</dbReference>
<dbReference type="InterPro" id="IPR000608">
    <property type="entry name" value="UBC"/>
</dbReference>
<dbReference type="Pfam" id="PF00179">
    <property type="entry name" value="UQ_con"/>
    <property type="match status" value="1"/>
</dbReference>
<keyword evidence="7" id="KW-0547">Nucleotide-binding</keyword>
<feature type="compositionally biased region" description="Acidic residues" evidence="15">
    <location>
        <begin position="196"/>
        <end position="216"/>
    </location>
</feature>
<dbReference type="Gene3D" id="3.10.110.10">
    <property type="entry name" value="Ubiquitin Conjugating Enzyme"/>
    <property type="match status" value="1"/>
</dbReference>
<evidence type="ECO:0000256" key="15">
    <source>
        <dbReference type="SAM" id="MobiDB-lite"/>
    </source>
</evidence>
<dbReference type="SUPFAM" id="SSF54495">
    <property type="entry name" value="UBC-like"/>
    <property type="match status" value="1"/>
</dbReference>
<evidence type="ECO:0000256" key="7">
    <source>
        <dbReference type="ARBA" id="ARBA00022741"/>
    </source>
</evidence>
<keyword evidence="9" id="KW-0067">ATP-binding</keyword>
<evidence type="ECO:0000256" key="11">
    <source>
        <dbReference type="ARBA" id="ARBA00039894"/>
    </source>
</evidence>
<name>A0A443S778_9ACAR</name>
<evidence type="ECO:0000256" key="14">
    <source>
        <dbReference type="ARBA" id="ARBA00042401"/>
    </source>
</evidence>
<evidence type="ECO:0000256" key="8">
    <source>
        <dbReference type="ARBA" id="ARBA00022786"/>
    </source>
</evidence>
<evidence type="ECO:0000256" key="1">
    <source>
        <dbReference type="ARBA" id="ARBA00004123"/>
    </source>
</evidence>
<dbReference type="AlphaFoldDB" id="A0A443S778"/>
<reference evidence="17 18" key="1">
    <citation type="journal article" date="2018" name="Gigascience">
        <title>Genomes of trombidid mites reveal novel predicted allergens and laterally-transferred genes associated with secondary metabolism.</title>
        <authorList>
            <person name="Dong X."/>
            <person name="Chaisiri K."/>
            <person name="Xia D."/>
            <person name="Armstrong S.D."/>
            <person name="Fang Y."/>
            <person name="Donnelly M.J."/>
            <person name="Kadowaki T."/>
            <person name="McGarry J.W."/>
            <person name="Darby A.C."/>
            <person name="Makepeace B.L."/>
        </authorList>
    </citation>
    <scope>NUCLEOTIDE SEQUENCE [LARGE SCALE GENOMIC DNA]</scope>
    <source>
        <strain evidence="17">UoL-UT</strain>
    </source>
</reference>
<feature type="region of interest" description="Disordered" evidence="15">
    <location>
        <begin position="191"/>
        <end position="216"/>
    </location>
</feature>